<dbReference type="SUPFAM" id="SSF111331">
    <property type="entry name" value="NAD kinase/diacylglycerol kinase-like"/>
    <property type="match status" value="1"/>
</dbReference>
<dbReference type="Proteomes" id="UP000243342">
    <property type="component" value="Unassembled WGS sequence"/>
</dbReference>
<dbReference type="AlphaFoldDB" id="A0A1J7BDD3"/>
<dbReference type="Gene3D" id="3.40.50.10330">
    <property type="entry name" value="Probable inorganic polyphosphate/atp-NAD kinase, domain 1"/>
    <property type="match status" value="1"/>
</dbReference>
<evidence type="ECO:0000313" key="1">
    <source>
        <dbReference type="EMBL" id="OIV36589.1"/>
    </source>
</evidence>
<protein>
    <recommendedName>
        <fullName evidence="3">Diacylglycerol kinase</fullName>
    </recommendedName>
</protein>
<dbReference type="STRING" id="1428644.BIV57_15670"/>
<sequence length="230" mass="24376">MQALLVVIDPAARRVDGEAVRVARDVLGAGARVKITIPEDTAELEHTFAHRGPKRPVLVGDDTALRRVVELLWRRGELGEAGLAVVPVGEGPRLRLVRSLGVPPSPVRAARAALGDVERRLDLLVDDGGGVALGTLRVRPTAAALLARRGVRVSTDGGGEAGLRGAFTAVDEAPDDGVVEVRVHGQRVRARQVRVRGGAFRYGVGGGVRGPVPERTWTVHPAAWTLRMPA</sequence>
<evidence type="ECO:0008006" key="3">
    <source>
        <dbReference type="Google" id="ProtNLM"/>
    </source>
</evidence>
<reference evidence="1 2" key="1">
    <citation type="submission" date="2016-10" db="EMBL/GenBank/DDBJ databases">
        <title>Genome sequence of Streptomyces gilvigriseus MUSC 26.</title>
        <authorList>
            <person name="Lee L.-H."/>
            <person name="Ser H.-L."/>
        </authorList>
    </citation>
    <scope>NUCLEOTIDE SEQUENCE [LARGE SCALE GENOMIC DNA]</scope>
    <source>
        <strain evidence="1 2">MUSC 26</strain>
    </source>
</reference>
<proteinExistence type="predicted"/>
<comment type="caution">
    <text evidence="1">The sequence shown here is derived from an EMBL/GenBank/DDBJ whole genome shotgun (WGS) entry which is preliminary data.</text>
</comment>
<evidence type="ECO:0000313" key="2">
    <source>
        <dbReference type="Proteomes" id="UP000243342"/>
    </source>
</evidence>
<dbReference type="RefSeq" id="WP_071657488.1">
    <property type="nucleotide sequence ID" value="NZ_MLCF01000085.1"/>
</dbReference>
<name>A0A1J7BDD3_9ACTN</name>
<dbReference type="InterPro" id="IPR016064">
    <property type="entry name" value="NAD/diacylglycerol_kinase_sf"/>
</dbReference>
<organism evidence="1 2">
    <name type="scientific">Mangrovactinospora gilvigrisea</name>
    <dbReference type="NCBI Taxonomy" id="1428644"/>
    <lineage>
        <taxon>Bacteria</taxon>
        <taxon>Bacillati</taxon>
        <taxon>Actinomycetota</taxon>
        <taxon>Actinomycetes</taxon>
        <taxon>Kitasatosporales</taxon>
        <taxon>Streptomycetaceae</taxon>
        <taxon>Mangrovactinospora</taxon>
    </lineage>
</organism>
<dbReference type="InterPro" id="IPR017438">
    <property type="entry name" value="ATP-NAD_kinase_N"/>
</dbReference>
<dbReference type="EMBL" id="MLCF01000085">
    <property type="protein sequence ID" value="OIV36589.1"/>
    <property type="molecule type" value="Genomic_DNA"/>
</dbReference>
<gene>
    <name evidence="1" type="ORF">BIV57_15670</name>
</gene>
<keyword evidence="2" id="KW-1185">Reference proteome</keyword>
<accession>A0A1J7BDD3</accession>